<gene>
    <name evidence="5" type="ORF">J7T54_005157</name>
</gene>
<dbReference type="Gene3D" id="3.40.50.720">
    <property type="entry name" value="NAD(P)-binding Rossmann-like Domain"/>
    <property type="match status" value="1"/>
</dbReference>
<accession>A0A9P9Y1U5</accession>
<dbReference type="PANTHER" id="PTHR43026">
    <property type="entry name" value="2-HYDROXYACID DEHYDROGENASE HOMOLOG 1-RELATED"/>
    <property type="match status" value="1"/>
</dbReference>
<dbReference type="OrthoDB" id="5149078at2759"/>
<dbReference type="InterPro" id="IPR029753">
    <property type="entry name" value="D-isomer_DH_CS"/>
</dbReference>
<keyword evidence="3" id="KW-0520">NAD</keyword>
<feature type="domain" description="D-isomer specific 2-hydroxyacid dehydrogenase NAD-binding" evidence="4">
    <location>
        <begin position="30"/>
        <end position="165"/>
    </location>
</feature>
<reference evidence="5" key="2">
    <citation type="submission" date="2022-07" db="EMBL/GenBank/DDBJ databases">
        <authorList>
            <person name="Goncalves M.F.M."/>
            <person name="Hilario S."/>
            <person name="Van De Peer Y."/>
            <person name="Esteves A.C."/>
            <person name="Alves A."/>
        </authorList>
    </citation>
    <scope>NUCLEOTIDE SEQUENCE</scope>
    <source>
        <strain evidence="5">MUM 19.33</strain>
    </source>
</reference>
<dbReference type="InterPro" id="IPR036291">
    <property type="entry name" value="NAD(P)-bd_dom_sf"/>
</dbReference>
<evidence type="ECO:0000313" key="6">
    <source>
        <dbReference type="Proteomes" id="UP001055219"/>
    </source>
</evidence>
<evidence type="ECO:0000256" key="3">
    <source>
        <dbReference type="ARBA" id="ARBA00023027"/>
    </source>
</evidence>
<dbReference type="GeneID" id="75831642"/>
<comment type="caution">
    <text evidence="5">The sequence shown here is derived from an EMBL/GenBank/DDBJ whole genome shotgun (WGS) entry which is preliminary data.</text>
</comment>
<dbReference type="AlphaFoldDB" id="A0A9P9Y1U5"/>
<proteinExistence type="inferred from homology"/>
<dbReference type="Pfam" id="PF02826">
    <property type="entry name" value="2-Hacid_dh_C"/>
    <property type="match status" value="1"/>
</dbReference>
<evidence type="ECO:0000259" key="4">
    <source>
        <dbReference type="Pfam" id="PF02826"/>
    </source>
</evidence>
<dbReference type="GO" id="GO:0008720">
    <property type="term" value="F:D-lactate dehydrogenase (NAD+) activity"/>
    <property type="evidence" value="ECO:0007669"/>
    <property type="project" value="TreeGrafter"/>
</dbReference>
<protein>
    <recommendedName>
        <fullName evidence="4">D-isomer specific 2-hydroxyacid dehydrogenase NAD-binding domain-containing protein</fullName>
    </recommendedName>
</protein>
<name>A0A9P9Y1U5_9HYPO</name>
<organism evidence="5 6">
    <name type="scientific">Emericellopsis cladophorae</name>
    <dbReference type="NCBI Taxonomy" id="2686198"/>
    <lineage>
        <taxon>Eukaryota</taxon>
        <taxon>Fungi</taxon>
        <taxon>Dikarya</taxon>
        <taxon>Ascomycota</taxon>
        <taxon>Pezizomycotina</taxon>
        <taxon>Sordariomycetes</taxon>
        <taxon>Hypocreomycetidae</taxon>
        <taxon>Hypocreales</taxon>
        <taxon>Bionectriaceae</taxon>
        <taxon>Emericellopsis</taxon>
    </lineage>
</organism>
<sequence>MGCPMIRIRDEMQWFVRVSFDAQLEAELSIALAFSLSRHATGIDRRVGNGETVIRSQTMGISLSEKTVGIVGMGDMYIQNARKWRSVCSANNIGCGPVVPKEAWADISRKRIDTLQGLLPEADVVTLRVPLLPTTRGLIGEEELSLMKRNPILVNTARGRLVDEKVSGCWRRSKRGSYVAQYSMQWRSSR</sequence>
<keyword evidence="2" id="KW-0560">Oxidoreductase</keyword>
<dbReference type="EMBL" id="JAGIXG020000017">
    <property type="protein sequence ID" value="KAI6781946.1"/>
    <property type="molecule type" value="Genomic_DNA"/>
</dbReference>
<evidence type="ECO:0000313" key="5">
    <source>
        <dbReference type="EMBL" id="KAI6781946.1"/>
    </source>
</evidence>
<reference evidence="5" key="1">
    <citation type="journal article" date="2021" name="J Fungi (Basel)">
        <title>Genomic and Metabolomic Analyses of the Marine Fungus Emericellopsis cladophorae: Insights into Saltwater Adaptability Mechanisms and Its Biosynthetic Potential.</title>
        <authorList>
            <person name="Goncalves M.F.M."/>
            <person name="Hilario S."/>
            <person name="Van de Peer Y."/>
            <person name="Esteves A.C."/>
            <person name="Alves A."/>
        </authorList>
    </citation>
    <scope>NUCLEOTIDE SEQUENCE</scope>
    <source>
        <strain evidence="5">MUM 19.33</strain>
    </source>
</reference>
<dbReference type="Proteomes" id="UP001055219">
    <property type="component" value="Unassembled WGS sequence"/>
</dbReference>
<evidence type="ECO:0000256" key="2">
    <source>
        <dbReference type="ARBA" id="ARBA00023002"/>
    </source>
</evidence>
<dbReference type="PANTHER" id="PTHR43026:SF1">
    <property type="entry name" value="2-HYDROXYACID DEHYDROGENASE HOMOLOG 1-RELATED"/>
    <property type="match status" value="1"/>
</dbReference>
<dbReference type="PROSITE" id="PS00671">
    <property type="entry name" value="D_2_HYDROXYACID_DH_3"/>
    <property type="match status" value="1"/>
</dbReference>
<dbReference type="InterPro" id="IPR006140">
    <property type="entry name" value="D-isomer_DH_NAD-bd"/>
</dbReference>
<dbReference type="GO" id="GO:0051287">
    <property type="term" value="F:NAD binding"/>
    <property type="evidence" value="ECO:0007669"/>
    <property type="project" value="InterPro"/>
</dbReference>
<dbReference type="InterPro" id="IPR058205">
    <property type="entry name" value="D-LDH-like"/>
</dbReference>
<dbReference type="RefSeq" id="XP_051362802.1">
    <property type="nucleotide sequence ID" value="XM_051505899.1"/>
</dbReference>
<comment type="similarity">
    <text evidence="1">Belongs to the D-isomer specific 2-hydroxyacid dehydrogenase family.</text>
</comment>
<keyword evidence="6" id="KW-1185">Reference proteome</keyword>
<evidence type="ECO:0000256" key="1">
    <source>
        <dbReference type="ARBA" id="ARBA00005854"/>
    </source>
</evidence>
<dbReference type="SUPFAM" id="SSF51735">
    <property type="entry name" value="NAD(P)-binding Rossmann-fold domains"/>
    <property type="match status" value="1"/>
</dbReference>